<feature type="transmembrane region" description="Helical" evidence="9">
    <location>
        <begin position="50"/>
        <end position="77"/>
    </location>
</feature>
<feature type="transmembrane region" description="Helical" evidence="9">
    <location>
        <begin position="89"/>
        <end position="107"/>
    </location>
</feature>
<feature type="transmembrane region" description="Helical" evidence="9">
    <location>
        <begin position="113"/>
        <end position="135"/>
    </location>
</feature>
<keyword evidence="4" id="KW-0808">Transferase</keyword>
<evidence type="ECO:0000256" key="4">
    <source>
        <dbReference type="ARBA" id="ARBA00022679"/>
    </source>
</evidence>
<dbReference type="Gene3D" id="1.20.5.1930">
    <property type="match status" value="1"/>
</dbReference>
<protein>
    <recommendedName>
        <fullName evidence="2">histidine kinase</fullName>
        <ecNumber evidence="2">2.7.13.3</ecNumber>
    </recommendedName>
</protein>
<evidence type="ECO:0000256" key="5">
    <source>
        <dbReference type="ARBA" id="ARBA00022741"/>
    </source>
</evidence>
<name>A0ABN2QUD0_9PSEU</name>
<dbReference type="InterPro" id="IPR050482">
    <property type="entry name" value="Sensor_HK_TwoCompSys"/>
</dbReference>
<dbReference type="Proteomes" id="UP001501116">
    <property type="component" value="Unassembled WGS sequence"/>
</dbReference>
<dbReference type="PANTHER" id="PTHR24421:SF10">
    <property type="entry name" value="NITRATE_NITRITE SENSOR PROTEIN NARQ"/>
    <property type="match status" value="1"/>
</dbReference>
<comment type="caution">
    <text evidence="11">The sequence shown here is derived from an EMBL/GenBank/DDBJ whole genome shotgun (WGS) entry which is preliminary data.</text>
</comment>
<dbReference type="InterPro" id="IPR036890">
    <property type="entry name" value="HATPase_C_sf"/>
</dbReference>
<evidence type="ECO:0000259" key="10">
    <source>
        <dbReference type="Pfam" id="PF07730"/>
    </source>
</evidence>
<evidence type="ECO:0000256" key="1">
    <source>
        <dbReference type="ARBA" id="ARBA00000085"/>
    </source>
</evidence>
<dbReference type="InterPro" id="IPR011712">
    <property type="entry name" value="Sig_transdc_His_kin_sub3_dim/P"/>
</dbReference>
<comment type="catalytic activity">
    <reaction evidence="1">
        <text>ATP + protein L-histidine = ADP + protein N-phospho-L-histidine.</text>
        <dbReference type="EC" id="2.7.13.3"/>
    </reaction>
</comment>
<feature type="domain" description="Signal transduction histidine kinase subgroup 3 dimerisation and phosphoacceptor" evidence="10">
    <location>
        <begin position="166"/>
        <end position="231"/>
    </location>
</feature>
<keyword evidence="6 11" id="KW-0418">Kinase</keyword>
<keyword evidence="9" id="KW-0472">Membrane</keyword>
<evidence type="ECO:0000256" key="3">
    <source>
        <dbReference type="ARBA" id="ARBA00022553"/>
    </source>
</evidence>
<dbReference type="EC" id="2.7.13.3" evidence="2"/>
<evidence type="ECO:0000313" key="11">
    <source>
        <dbReference type="EMBL" id="GAA1958241.1"/>
    </source>
</evidence>
<keyword evidence="8" id="KW-0902">Two-component regulatory system</keyword>
<reference evidence="11 12" key="1">
    <citation type="journal article" date="2019" name="Int. J. Syst. Evol. Microbiol.">
        <title>The Global Catalogue of Microorganisms (GCM) 10K type strain sequencing project: providing services to taxonomists for standard genome sequencing and annotation.</title>
        <authorList>
            <consortium name="The Broad Institute Genomics Platform"/>
            <consortium name="The Broad Institute Genome Sequencing Center for Infectious Disease"/>
            <person name="Wu L."/>
            <person name="Ma J."/>
        </authorList>
    </citation>
    <scope>NUCLEOTIDE SEQUENCE [LARGE SCALE GENOMIC DNA]</scope>
    <source>
        <strain evidence="11 12">JCM 14545</strain>
    </source>
</reference>
<keyword evidence="9" id="KW-1133">Transmembrane helix</keyword>
<dbReference type="GO" id="GO:0016301">
    <property type="term" value="F:kinase activity"/>
    <property type="evidence" value="ECO:0007669"/>
    <property type="project" value="UniProtKB-KW"/>
</dbReference>
<evidence type="ECO:0000313" key="12">
    <source>
        <dbReference type="Proteomes" id="UP001501116"/>
    </source>
</evidence>
<keyword evidence="12" id="KW-1185">Reference proteome</keyword>
<organism evidence="11 12">
    <name type="scientific">Amycolatopsis minnesotensis</name>
    <dbReference type="NCBI Taxonomy" id="337894"/>
    <lineage>
        <taxon>Bacteria</taxon>
        <taxon>Bacillati</taxon>
        <taxon>Actinomycetota</taxon>
        <taxon>Actinomycetes</taxon>
        <taxon>Pseudonocardiales</taxon>
        <taxon>Pseudonocardiaceae</taxon>
        <taxon>Amycolatopsis</taxon>
    </lineage>
</organism>
<sequence>MPFVPARLLPLVLVAVAVPVLGSGGALDWVLAFAAAVLTVGGGTWPYAVTVAQAVLLAAAADSTVPARFVVQFLALYAVLEVLMRRDGWWRAAAVVPCWVATATLWWTLTGDFARTALATAVLAGSATILGVHMWSLRRWMRQYHAQVAELTRLRSVEAAAVRAAERGAIARELHDLVAHHVASIVLRVGVVRHVAGTADARVAEVLDDVHATGNAALGDLRELVHVLRDPAAPLLEPADLLGALDAVATRIEQAGLPVTSEVDAAVARLDAVRRLAVLRVAQEGLTNALRHAEHATGARLRVSVGEDDVVRIEVIDDGRPSAARDRPGYGLAGLSERVDAVGGAFEAGPGVRGWRLAAVLPPVRMPSGGGA</sequence>
<evidence type="ECO:0000256" key="9">
    <source>
        <dbReference type="SAM" id="Phobius"/>
    </source>
</evidence>
<dbReference type="PANTHER" id="PTHR24421">
    <property type="entry name" value="NITRATE/NITRITE SENSOR PROTEIN NARX-RELATED"/>
    <property type="match status" value="1"/>
</dbReference>
<evidence type="ECO:0000256" key="7">
    <source>
        <dbReference type="ARBA" id="ARBA00022840"/>
    </source>
</evidence>
<gene>
    <name evidence="11" type="ORF">GCM10009754_30680</name>
</gene>
<dbReference type="SUPFAM" id="SSF55874">
    <property type="entry name" value="ATPase domain of HSP90 chaperone/DNA topoisomerase II/histidine kinase"/>
    <property type="match status" value="1"/>
</dbReference>
<evidence type="ECO:0000256" key="8">
    <source>
        <dbReference type="ARBA" id="ARBA00023012"/>
    </source>
</evidence>
<keyword evidence="5" id="KW-0547">Nucleotide-binding</keyword>
<keyword evidence="3" id="KW-0597">Phosphoprotein</keyword>
<proteinExistence type="predicted"/>
<accession>A0ABN2QUD0</accession>
<dbReference type="CDD" id="cd16917">
    <property type="entry name" value="HATPase_UhpB-NarQ-NarX-like"/>
    <property type="match status" value="1"/>
</dbReference>
<dbReference type="EMBL" id="BAAANN010000010">
    <property type="protein sequence ID" value="GAA1958241.1"/>
    <property type="molecule type" value="Genomic_DNA"/>
</dbReference>
<keyword evidence="9" id="KW-0812">Transmembrane</keyword>
<dbReference type="Gene3D" id="3.30.565.10">
    <property type="entry name" value="Histidine kinase-like ATPase, C-terminal domain"/>
    <property type="match status" value="1"/>
</dbReference>
<evidence type="ECO:0000256" key="6">
    <source>
        <dbReference type="ARBA" id="ARBA00022777"/>
    </source>
</evidence>
<evidence type="ECO:0000256" key="2">
    <source>
        <dbReference type="ARBA" id="ARBA00012438"/>
    </source>
</evidence>
<keyword evidence="7" id="KW-0067">ATP-binding</keyword>
<dbReference type="Pfam" id="PF07730">
    <property type="entry name" value="HisKA_3"/>
    <property type="match status" value="1"/>
</dbReference>